<feature type="region of interest" description="Disordered" evidence="2">
    <location>
        <begin position="263"/>
        <end position="286"/>
    </location>
</feature>
<gene>
    <name evidence="3" type="ORF">FCC1311_036232</name>
</gene>
<keyword evidence="4" id="KW-1185">Reference proteome</keyword>
<dbReference type="Proteomes" id="UP000241890">
    <property type="component" value="Unassembled WGS sequence"/>
</dbReference>
<evidence type="ECO:0000256" key="2">
    <source>
        <dbReference type="SAM" id="MobiDB-lite"/>
    </source>
</evidence>
<dbReference type="EMBL" id="BEYU01000030">
    <property type="protein sequence ID" value="GBG27401.1"/>
    <property type="molecule type" value="Genomic_DNA"/>
</dbReference>
<feature type="region of interest" description="Disordered" evidence="2">
    <location>
        <begin position="184"/>
        <end position="216"/>
    </location>
</feature>
<feature type="compositionally biased region" description="Polar residues" evidence="2">
    <location>
        <begin position="115"/>
        <end position="126"/>
    </location>
</feature>
<reference evidence="3 4" key="1">
    <citation type="submission" date="2017-12" db="EMBL/GenBank/DDBJ databases">
        <title>Sequencing, de novo assembly and annotation of complete genome of a new Thraustochytrid species, strain FCC1311.</title>
        <authorList>
            <person name="Sedici K."/>
            <person name="Godart F."/>
            <person name="Aiese Cigliano R."/>
            <person name="Sanseverino W."/>
            <person name="Barakat M."/>
            <person name="Ortet P."/>
            <person name="Marechal E."/>
            <person name="Cagnac O."/>
            <person name="Amato A."/>
        </authorList>
    </citation>
    <scope>NUCLEOTIDE SEQUENCE [LARGE SCALE GENOMIC DNA]</scope>
</reference>
<feature type="region of interest" description="Disordered" evidence="2">
    <location>
        <begin position="398"/>
        <end position="429"/>
    </location>
</feature>
<dbReference type="AlphaFoldDB" id="A0A2R5GGL1"/>
<name>A0A2R5GGL1_9STRA</name>
<dbReference type="InParanoid" id="A0A2R5GGL1"/>
<evidence type="ECO:0000256" key="1">
    <source>
        <dbReference type="SAM" id="Coils"/>
    </source>
</evidence>
<evidence type="ECO:0000313" key="4">
    <source>
        <dbReference type="Proteomes" id="UP000241890"/>
    </source>
</evidence>
<organism evidence="3 4">
    <name type="scientific">Hondaea fermentalgiana</name>
    <dbReference type="NCBI Taxonomy" id="2315210"/>
    <lineage>
        <taxon>Eukaryota</taxon>
        <taxon>Sar</taxon>
        <taxon>Stramenopiles</taxon>
        <taxon>Bigyra</taxon>
        <taxon>Labyrinthulomycetes</taxon>
        <taxon>Thraustochytrida</taxon>
        <taxon>Thraustochytriidae</taxon>
        <taxon>Hondaea</taxon>
    </lineage>
</organism>
<keyword evidence="1" id="KW-0175">Coiled coil</keyword>
<proteinExistence type="predicted"/>
<feature type="compositionally biased region" description="Polar residues" evidence="2">
    <location>
        <begin position="24"/>
        <end position="36"/>
    </location>
</feature>
<sequence length="812" mass="90600">MPSALHIHNAGLSDFEYESKDDASQLSSPRSRSWTGEDSMGGHEQKDEVLHDDDPPPLPPLPTPLEDEEAVTPFEIPSPPAALPDMPSPITNVDNVPPPLPPLQDFEDSRAPELSLSSELPNQASEDISGHKPKPPHLPPPTMPGEMSEVGAEGPQEDMSAIFAQLRRNRVPSTTNEGVIHDVINTQEQEQDESLKQQSYVATDSEMSTTNETDLAGRRVLNTSPMPAEPPQEGMSAIFAQLQRNRVPSTTNEAVVHGVAGMQQRGHDEPLDQTPLGTASTEPEVSRFETRLADQRLVSPSSMPTEPSQEGMSAIFAQLQRNRVPSTTNEAVVHGVAKIQQGEHEQIGFMAKGHAQELDKAFEDVKDADLESFNALSKLATKRQVIMESCLEQVRSKPLAEGRAGPFGSADERPRSFSTGFVRRRKPSVHEHDPVELLNKVSHVALKADVAQETVNAVLRECSESRERIHALQQRIDESENILENARIPEDALRSKLAELAAVHRLQRSLQDAEFHTLEKRCEEVAKRIEALGREEKARILDAAERKSAKALGAVRRNLRDSKQRLASEYAQDLAALEEKSKGVDAAMQRKTTAEFRRVLSRQVDVLKEKRAAVETQIADRKHERTLAEREAAVLARDLQQHLLPPVSTRAEADAHIDKLRDQHATSQRKKMDRFERELSLGWSKMRSLGLSEEQAKHKLILLRKLEACIVASPELVHMYQNMVRKLQEAVPILLAEQELGRLGRAVETSAEVLECNQANETAEKEALRAINRLSDAMRELRAERDARRVHWEREHGALPLDWHASQDIDIE</sequence>
<evidence type="ECO:0000313" key="3">
    <source>
        <dbReference type="EMBL" id="GBG27401.1"/>
    </source>
</evidence>
<feature type="compositionally biased region" description="Basic and acidic residues" evidence="2">
    <location>
        <begin position="40"/>
        <end position="54"/>
    </location>
</feature>
<feature type="coiled-coil region" evidence="1">
    <location>
        <begin position="560"/>
        <end position="617"/>
    </location>
</feature>
<feature type="region of interest" description="Disordered" evidence="2">
    <location>
        <begin position="1"/>
        <end position="154"/>
    </location>
</feature>
<protein>
    <submittedName>
        <fullName evidence="3">Uncharacterized protein</fullName>
    </submittedName>
</protein>
<feature type="coiled-coil region" evidence="1">
    <location>
        <begin position="455"/>
        <end position="482"/>
    </location>
</feature>
<feature type="compositionally biased region" description="Polar residues" evidence="2">
    <location>
        <begin position="196"/>
        <end position="213"/>
    </location>
</feature>
<accession>A0A2R5GGL1</accession>
<comment type="caution">
    <text evidence="3">The sequence shown here is derived from an EMBL/GenBank/DDBJ whole genome shotgun (WGS) entry which is preliminary data.</text>
</comment>